<sequence length="1669" mass="189702">MASRRITRETFDAVVQDKVKRYRMDRSDAIEDTIHHFKAHSRLVPRPRYEDSFHDDGRYTHDNAQHHPHDDWSEDPRDDYPGPSYRSASPLVRKDNYYHEQYGRPASHDREFGCPASRDREYGRPASHDREYGRPASHDREYGHPASRDREYGRPASHDREYGRPTSHDREYGGLASHDQDYGPPDSWESTGPHETDFSSSDILGDFRSPGLMEDEYGNMENQEYDADFGIQSDSEFRPPIRRGNVGRGRVLRGKRITRGAIKTKVFKGDIKMPLKKWNTKKLQPGPDQKPAMQPDQMPETAERPNQRPVTIQRPNQKLPLRPNQRPTITTQRPILRLPKPAHVFRNLNFDLVDKSDIFSTFGIEIIKWAGFHAIKNDAEFSRLFGALFELETETCAKMLASFKCSLKPEHRDYCFFTIKSLQHAALKTPKVDNEFLNMLLDKGAVKTKNCFFEIIKPFDKYIMRLQDRLLKGVTPLLMACNAYELSIKTSGFGNPREMASAFETTVSLCRKSLALLGQTFALASVFRQEKILEAVGLQEMAPAPTLFPNFDDSTLFGREYIENLKAWLEKSGYPIQMKKTEPESTVQLKKPSPDTKVKIPQRADRKVVETIEQLVNSIVSGTLSAKERNAQKNCPEYWFLSDEDSLEYKYYRLKLSEMQRRTSSGKEAGGEGRTLEESATESVRAMLYARRVASIKRRLFKRKRFGIIMQRSIRGRKVRRATIGTQTVLSAGTVLKHQDKHLQGSVQSKSSVSETSLSEKNYSLDTTSSSQCATSSEGCLPAEERADSEDLLASPELFPPLSSHFPDVDAKTMQTAEKLAKFVAQVGPEIEQFSIDNSADNPDLWFLQDRNSSAFKFYRMKVYELCPSINFSAVSEATDAGESAKPEERNLDISEEEEDEEEEEEDNEEEAEFEEDISQPLEEMEQAEEREEDDISAGRSVENLAEEMISKTGEEISTGEMQLATSSDGAIPNLSTQASTPAPGTLFPRKRISSKSLKVGMIPASKRICLIEEPKVHEPVRIAYDRPRGCPVTKKKKKPKDLEFSHKKLTNRNVGFQMLQKMGWQEGHGLGTRGKGIREPVKVGATSAGEGLGVAGEENKEDAFDVFRQRMIQMYRQKRARYEEENCNELKFNTGAAAFYREVIHGMNISLQGRAEQSRGKCPFEPTLKYASVFVEPSFVNMEIVHESESNPNGDDDKIYVFFTETAVEFEFFDKLLVSRIARICRCIDNFARSIGYNTSSDLPDKVLQFVRDHPLMDTSVNPLGDRPVLLKRGSNYTRIVVDRVTGLDKQAYDVMFLGTAEERTGEKEADTQAEMGEQPIFSTRAHVFQIDPATKRNWIPASKHALTVSYFYDATRNVYRIISVGGTKAIINSTITPNMTFTKTSQKFGQWADSRANTVYGLGFASEQHLSQFAEKFQEVKEAARLAREKSQDKTELTNPALNITSHQVLPSPIISSNGPGEDKLFRSQSADVEITTEKERLKKMLSEGSVSEVQWEAEFFSLQDNNNKLVAALHEANANVDQWKKQLAAYQEETETLRQRVAELESQGAHDSSSENNKEELSQTLEELELLIKAKDEEIQMLKSQKCGRWEAEGEREETLQKLQELETRNAELEQRLHLAEQTLAETLAEREKIQNEVTKVAEIMDVKIFELTEIRQGLAKLVESN</sequence>
<dbReference type="Pfam" id="PF00568">
    <property type="entry name" value="WH1"/>
    <property type="match status" value="1"/>
</dbReference>
<evidence type="ECO:0000256" key="7">
    <source>
        <dbReference type="ARBA" id="ARBA00034105"/>
    </source>
</evidence>
<dbReference type="InterPro" id="IPR045027">
    <property type="entry name" value="Homer"/>
</dbReference>
<feature type="compositionally biased region" description="Basic and acidic residues" evidence="9">
    <location>
        <begin position="883"/>
        <end position="893"/>
    </location>
</feature>
<evidence type="ECO:0000256" key="8">
    <source>
        <dbReference type="PROSITE-ProRule" id="PRU00352"/>
    </source>
</evidence>
<evidence type="ECO:0000256" key="6">
    <source>
        <dbReference type="ARBA" id="ARBA00023606"/>
    </source>
</evidence>
<dbReference type="Proteomes" id="UP001623348">
    <property type="component" value="Unassembled WGS sequence"/>
</dbReference>
<evidence type="ECO:0000256" key="3">
    <source>
        <dbReference type="ARBA" id="ARBA00023018"/>
    </source>
</evidence>
<evidence type="ECO:0000256" key="4">
    <source>
        <dbReference type="ARBA" id="ARBA00023054"/>
    </source>
</evidence>
<keyword evidence="5" id="KW-0325">Glycoprotein</keyword>
<dbReference type="CDD" id="cd01206">
    <property type="entry name" value="EVH1_Homer_Vesl"/>
    <property type="match status" value="1"/>
</dbReference>
<evidence type="ECO:0000256" key="2">
    <source>
        <dbReference type="ARBA" id="ARBA00022490"/>
    </source>
</evidence>
<evidence type="ECO:0000259" key="12">
    <source>
        <dbReference type="PROSITE" id="PS50229"/>
    </source>
</evidence>
<dbReference type="InterPro" id="IPR000467">
    <property type="entry name" value="G_patch_dom"/>
</dbReference>
<feature type="region of interest" description="Disordered" evidence="9">
    <location>
        <begin position="48"/>
        <end position="215"/>
    </location>
</feature>
<name>A0ABC9XS78_GRUJA</name>
<feature type="compositionally biased region" description="Acidic residues" evidence="9">
    <location>
        <begin position="894"/>
        <end position="936"/>
    </location>
</feature>
<evidence type="ECO:0000256" key="1">
    <source>
        <dbReference type="ARBA" id="ARBA00004496"/>
    </source>
</evidence>
<proteinExistence type="inferred from homology"/>
<dbReference type="InterPro" id="IPR000697">
    <property type="entry name" value="WH1/EVH1_dom"/>
</dbReference>
<evidence type="ECO:0000256" key="5">
    <source>
        <dbReference type="ARBA" id="ARBA00023180"/>
    </source>
</evidence>
<feature type="domain" description="Sema" evidence="13">
    <location>
        <begin position="1228"/>
        <end position="1366"/>
    </location>
</feature>
<dbReference type="InterPro" id="IPR044100">
    <property type="entry name" value="Homer_EVH1"/>
</dbReference>
<dbReference type="SMART" id="SM00443">
    <property type="entry name" value="G_patch"/>
    <property type="match status" value="1"/>
</dbReference>
<dbReference type="InterPro" id="IPR011993">
    <property type="entry name" value="PH-like_dom_sf"/>
</dbReference>
<keyword evidence="3" id="KW-0770">Synapse</keyword>
<evidence type="ECO:0000259" key="10">
    <source>
        <dbReference type="PROSITE" id="PS50128"/>
    </source>
</evidence>
<feature type="domain" description="G-patch" evidence="11">
    <location>
        <begin position="1052"/>
        <end position="1098"/>
    </location>
</feature>
<dbReference type="Pfam" id="PF01403">
    <property type="entry name" value="Sema"/>
    <property type="match status" value="1"/>
</dbReference>
<dbReference type="SUPFAM" id="SSF109905">
    <property type="entry name" value="Surp module (SWAP domain)"/>
    <property type="match status" value="2"/>
</dbReference>
<comment type="caution">
    <text evidence="8">Lacks conserved residue(s) required for the propagation of feature annotation.</text>
</comment>
<gene>
    <name evidence="14" type="ORF">GRJ2_002524900</name>
</gene>
<accession>A0ABC9XS78</accession>
<dbReference type="Gene3D" id="1.10.10.790">
    <property type="entry name" value="Surp module"/>
    <property type="match status" value="2"/>
</dbReference>
<dbReference type="GO" id="GO:0005737">
    <property type="term" value="C:cytoplasm"/>
    <property type="evidence" value="ECO:0007669"/>
    <property type="project" value="UniProtKB-SubCell"/>
</dbReference>
<feature type="domain" description="SURP motif" evidence="10">
    <location>
        <begin position="816"/>
        <end position="859"/>
    </location>
</feature>
<keyword evidence="2" id="KW-0963">Cytoplasm</keyword>
<keyword evidence="4" id="KW-0175">Coiled coil</keyword>
<dbReference type="EMBL" id="BAAFJT010000028">
    <property type="protein sequence ID" value="GAB0200594.1"/>
    <property type="molecule type" value="Genomic_DNA"/>
</dbReference>
<feature type="region of interest" description="Disordered" evidence="9">
    <location>
        <begin position="878"/>
        <end position="941"/>
    </location>
</feature>
<dbReference type="InterPro" id="IPR036352">
    <property type="entry name" value="Semap_dom_sf"/>
</dbReference>
<dbReference type="Pfam" id="PF01585">
    <property type="entry name" value="G-patch"/>
    <property type="match status" value="1"/>
</dbReference>
<evidence type="ECO:0000256" key="9">
    <source>
        <dbReference type="SAM" id="MobiDB-lite"/>
    </source>
</evidence>
<dbReference type="PROSITE" id="PS50229">
    <property type="entry name" value="WH1"/>
    <property type="match status" value="1"/>
</dbReference>
<dbReference type="PROSITE" id="PS50128">
    <property type="entry name" value="SURP"/>
    <property type="match status" value="1"/>
</dbReference>
<feature type="compositionally biased region" description="Low complexity" evidence="9">
    <location>
        <begin position="744"/>
        <end position="761"/>
    </location>
</feature>
<dbReference type="InterPro" id="IPR001627">
    <property type="entry name" value="Semap_dom"/>
</dbReference>
<dbReference type="Gene3D" id="2.30.29.30">
    <property type="entry name" value="Pleckstrin-homology domain (PH domain)/Phosphotyrosine-binding domain (PTB)"/>
    <property type="match status" value="1"/>
</dbReference>
<organism evidence="14 15">
    <name type="scientific">Grus japonensis</name>
    <name type="common">Japanese crane</name>
    <name type="synonym">Red-crowned crane</name>
    <dbReference type="NCBI Taxonomy" id="30415"/>
    <lineage>
        <taxon>Eukaryota</taxon>
        <taxon>Metazoa</taxon>
        <taxon>Chordata</taxon>
        <taxon>Craniata</taxon>
        <taxon>Vertebrata</taxon>
        <taxon>Euteleostomi</taxon>
        <taxon>Archelosauria</taxon>
        <taxon>Archosauria</taxon>
        <taxon>Dinosauria</taxon>
        <taxon>Saurischia</taxon>
        <taxon>Theropoda</taxon>
        <taxon>Coelurosauria</taxon>
        <taxon>Aves</taxon>
        <taxon>Neognathae</taxon>
        <taxon>Neoaves</taxon>
        <taxon>Gruiformes</taxon>
        <taxon>Gruidae</taxon>
        <taxon>Grus</taxon>
    </lineage>
</organism>
<dbReference type="InterPro" id="IPR035967">
    <property type="entry name" value="SWAP/Surp_sf"/>
</dbReference>
<comment type="similarity">
    <text evidence="6">Belongs to the Homer family.</text>
</comment>
<dbReference type="FunFam" id="2.30.29.30:FF:000014">
    <property type="entry name" value="Homer homolog 1 (Drosophila)"/>
    <property type="match status" value="1"/>
</dbReference>
<dbReference type="PROSITE" id="PS50174">
    <property type="entry name" value="G_PATCH"/>
    <property type="match status" value="1"/>
</dbReference>
<evidence type="ECO:0000259" key="13">
    <source>
        <dbReference type="PROSITE" id="PS51004"/>
    </source>
</evidence>
<feature type="region of interest" description="Disordered" evidence="9">
    <location>
        <begin position="1545"/>
        <end position="1564"/>
    </location>
</feature>
<dbReference type="SMART" id="SM00648">
    <property type="entry name" value="SWAP"/>
    <property type="match status" value="2"/>
</dbReference>
<dbReference type="Gene3D" id="2.130.10.10">
    <property type="entry name" value="YVTN repeat-like/Quinoprotein amine dehydrogenase"/>
    <property type="match status" value="2"/>
</dbReference>
<comment type="caution">
    <text evidence="14">The sequence shown here is derived from an EMBL/GenBank/DDBJ whole genome shotgun (WGS) entry which is preliminary data.</text>
</comment>
<dbReference type="Gene3D" id="1.20.5.1700">
    <property type="match status" value="1"/>
</dbReference>
<dbReference type="SUPFAM" id="SSF50729">
    <property type="entry name" value="PH domain-like"/>
    <property type="match status" value="1"/>
</dbReference>
<evidence type="ECO:0000259" key="11">
    <source>
        <dbReference type="PROSITE" id="PS50174"/>
    </source>
</evidence>
<keyword evidence="15" id="KW-1185">Reference proteome</keyword>
<dbReference type="InterPro" id="IPR000061">
    <property type="entry name" value="Surp"/>
</dbReference>
<dbReference type="PROSITE" id="PS51004">
    <property type="entry name" value="SEMA"/>
    <property type="match status" value="1"/>
</dbReference>
<feature type="compositionally biased region" description="Basic and acidic residues" evidence="9">
    <location>
        <begin position="48"/>
        <end position="80"/>
    </location>
</feature>
<dbReference type="InterPro" id="IPR015943">
    <property type="entry name" value="WD40/YVTN_repeat-like_dom_sf"/>
</dbReference>
<comment type="subcellular location">
    <subcellularLocation>
        <location evidence="1">Cytoplasm</location>
    </subcellularLocation>
    <subcellularLocation>
        <location evidence="7">Postsynaptic density</location>
    </subcellularLocation>
</comment>
<dbReference type="SUPFAM" id="SSF101912">
    <property type="entry name" value="Sema domain"/>
    <property type="match status" value="1"/>
</dbReference>
<dbReference type="PANTHER" id="PTHR10918">
    <property type="entry name" value="HOMER"/>
    <property type="match status" value="1"/>
</dbReference>
<dbReference type="SMART" id="SM00630">
    <property type="entry name" value="Sema"/>
    <property type="match status" value="1"/>
</dbReference>
<feature type="region of interest" description="Disordered" evidence="9">
    <location>
        <begin position="740"/>
        <end position="779"/>
    </location>
</feature>
<feature type="compositionally biased region" description="Basic and acidic residues" evidence="9">
    <location>
        <begin position="1555"/>
        <end position="1564"/>
    </location>
</feature>
<dbReference type="Pfam" id="PF01805">
    <property type="entry name" value="Surp"/>
    <property type="match status" value="1"/>
</dbReference>
<feature type="compositionally biased region" description="Polar residues" evidence="9">
    <location>
        <begin position="762"/>
        <end position="778"/>
    </location>
</feature>
<evidence type="ECO:0000313" key="15">
    <source>
        <dbReference type="Proteomes" id="UP001623348"/>
    </source>
</evidence>
<feature type="region of interest" description="Disordered" evidence="9">
    <location>
        <begin position="280"/>
        <end position="326"/>
    </location>
</feature>
<evidence type="ECO:0000313" key="14">
    <source>
        <dbReference type="EMBL" id="GAB0200594.1"/>
    </source>
</evidence>
<dbReference type="GO" id="GO:0014069">
    <property type="term" value="C:postsynaptic density"/>
    <property type="evidence" value="ECO:0007669"/>
    <property type="project" value="UniProtKB-SubCell"/>
</dbReference>
<reference evidence="14 15" key="1">
    <citation type="submission" date="2024-06" db="EMBL/GenBank/DDBJ databases">
        <title>The draft genome of Grus japonensis, version 3.</title>
        <authorList>
            <person name="Nabeshima K."/>
            <person name="Suzuki S."/>
            <person name="Onuma M."/>
        </authorList>
    </citation>
    <scope>NUCLEOTIDE SEQUENCE [LARGE SCALE GENOMIC DNA]</scope>
    <source>
        <strain evidence="14 15">451A</strain>
    </source>
</reference>
<protein>
    <submittedName>
        <fullName evidence="14">SURP and G-patch domain-containing protein 2</fullName>
    </submittedName>
</protein>
<feature type="compositionally biased region" description="Basic and acidic residues" evidence="9">
    <location>
        <begin position="92"/>
        <end position="172"/>
    </location>
</feature>
<dbReference type="SMART" id="SM00461">
    <property type="entry name" value="WH1"/>
    <property type="match status" value="1"/>
</dbReference>
<feature type="domain" description="WH1" evidence="12">
    <location>
        <begin position="1314"/>
        <end position="1426"/>
    </location>
</feature>